<accession>A0ABR8GL72</accession>
<proteinExistence type="predicted"/>
<gene>
    <name evidence="1" type="ORF">H6G81_04395</name>
</gene>
<dbReference type="RefSeq" id="WP_029630403.1">
    <property type="nucleotide sequence ID" value="NZ_JACJTA010000006.1"/>
</dbReference>
<comment type="caution">
    <text evidence="1">The sequence shown here is derived from an EMBL/GenBank/DDBJ whole genome shotgun (WGS) entry which is preliminary data.</text>
</comment>
<name>A0ABR8GL72_9CYAN</name>
<dbReference type="NCBIfam" id="NF038167">
    <property type="entry name" value="cyan_ocin_like"/>
    <property type="match status" value="1"/>
</dbReference>
<evidence type="ECO:0000313" key="2">
    <source>
        <dbReference type="Proteomes" id="UP000660380"/>
    </source>
</evidence>
<keyword evidence="2" id="KW-1185">Reference proteome</keyword>
<evidence type="ECO:0008006" key="3">
    <source>
        <dbReference type="Google" id="ProtNLM"/>
    </source>
</evidence>
<protein>
    <recommendedName>
        <fullName evidence="3">Bacteriocin-type signal sequence</fullName>
    </recommendedName>
</protein>
<sequence length="91" mass="9891">MSNETDVNNTPVELSEEELEGIAGGISISISGSMFEKSDIFSAHRKGSRRSSLFKSSQTFSSAFQIIGLDLNSPSDIMSFFSGLAKFFGRK</sequence>
<dbReference type="EMBL" id="JACJTA010000006">
    <property type="protein sequence ID" value="MBD2603789.1"/>
    <property type="molecule type" value="Genomic_DNA"/>
</dbReference>
<organism evidence="1 2">
    <name type="scientific">Scytonema hofmannii FACHB-248</name>
    <dbReference type="NCBI Taxonomy" id="1842502"/>
    <lineage>
        <taxon>Bacteria</taxon>
        <taxon>Bacillati</taxon>
        <taxon>Cyanobacteriota</taxon>
        <taxon>Cyanophyceae</taxon>
        <taxon>Nostocales</taxon>
        <taxon>Scytonemataceae</taxon>
        <taxon>Scytonema</taxon>
    </lineage>
</organism>
<evidence type="ECO:0000313" key="1">
    <source>
        <dbReference type="EMBL" id="MBD2603789.1"/>
    </source>
</evidence>
<dbReference type="InterPro" id="IPR049891">
    <property type="entry name" value="CTB"/>
</dbReference>
<dbReference type="Proteomes" id="UP000660380">
    <property type="component" value="Unassembled WGS sequence"/>
</dbReference>
<reference evidence="1 2" key="1">
    <citation type="journal article" date="2020" name="ISME J.">
        <title>Comparative genomics reveals insights into cyanobacterial evolution and habitat adaptation.</title>
        <authorList>
            <person name="Chen M.Y."/>
            <person name="Teng W.K."/>
            <person name="Zhao L."/>
            <person name="Hu C.X."/>
            <person name="Zhou Y.K."/>
            <person name="Han B.P."/>
            <person name="Song L.R."/>
            <person name="Shu W.S."/>
        </authorList>
    </citation>
    <scope>NUCLEOTIDE SEQUENCE [LARGE SCALE GENOMIC DNA]</scope>
    <source>
        <strain evidence="1 2">FACHB-248</strain>
    </source>
</reference>